<evidence type="ECO:0000256" key="6">
    <source>
        <dbReference type="SAM" id="MobiDB-lite"/>
    </source>
</evidence>
<organism evidence="9">
    <name type="scientific">Eutreptiella gymnastica</name>
    <dbReference type="NCBI Taxonomy" id="73025"/>
    <lineage>
        <taxon>Eukaryota</taxon>
        <taxon>Discoba</taxon>
        <taxon>Euglenozoa</taxon>
        <taxon>Euglenida</taxon>
        <taxon>Spirocuta</taxon>
        <taxon>Euglenophyceae</taxon>
        <taxon>Eutreptiales</taxon>
        <taxon>Eutreptiaceae</taxon>
        <taxon>Eutreptiella</taxon>
    </lineage>
</organism>
<dbReference type="GO" id="GO:0004252">
    <property type="term" value="F:serine-type endopeptidase activity"/>
    <property type="evidence" value="ECO:0007669"/>
    <property type="project" value="InterPro"/>
</dbReference>
<keyword evidence="7" id="KW-0732">Signal</keyword>
<dbReference type="GO" id="GO:0006465">
    <property type="term" value="P:signal peptide processing"/>
    <property type="evidence" value="ECO:0007669"/>
    <property type="project" value="InterPro"/>
</dbReference>
<feature type="region of interest" description="Disordered" evidence="6">
    <location>
        <begin position="216"/>
        <end position="258"/>
    </location>
</feature>
<dbReference type="SUPFAM" id="SSF51306">
    <property type="entry name" value="LexA/Signal peptidase"/>
    <property type="match status" value="1"/>
</dbReference>
<dbReference type="InterPro" id="IPR019533">
    <property type="entry name" value="Peptidase_S26"/>
</dbReference>
<dbReference type="CDD" id="cd06530">
    <property type="entry name" value="S26_SPase_I"/>
    <property type="match status" value="1"/>
</dbReference>
<comment type="subcellular location">
    <subcellularLocation>
        <location evidence="5">Mitochondrion inner membrane</location>
    </subcellularLocation>
</comment>
<dbReference type="EMBL" id="HBJA01118405">
    <property type="protein sequence ID" value="CAE0829462.1"/>
    <property type="molecule type" value="Transcribed_RNA"/>
</dbReference>
<evidence type="ECO:0000256" key="4">
    <source>
        <dbReference type="PIRSR" id="PIRSR600223-1"/>
    </source>
</evidence>
<evidence type="ECO:0000256" key="1">
    <source>
        <dbReference type="ARBA" id="ARBA00000677"/>
    </source>
</evidence>
<dbReference type="InterPro" id="IPR036286">
    <property type="entry name" value="LexA/Signal_pep-like_sf"/>
</dbReference>
<dbReference type="GO" id="GO:0009003">
    <property type="term" value="F:signal peptidase activity"/>
    <property type="evidence" value="ECO:0007669"/>
    <property type="project" value="UniProtKB-EC"/>
</dbReference>
<dbReference type="GO" id="GO:0009535">
    <property type="term" value="C:chloroplast thylakoid membrane"/>
    <property type="evidence" value="ECO:0007669"/>
    <property type="project" value="TreeGrafter"/>
</dbReference>
<dbReference type="PANTHER" id="PTHR43390:SF1">
    <property type="entry name" value="CHLOROPLAST PROCESSING PEPTIDASE"/>
    <property type="match status" value="1"/>
</dbReference>
<dbReference type="EC" id="3.4.21.-" evidence="5"/>
<keyword evidence="5" id="KW-0999">Mitochondrion inner membrane</keyword>
<evidence type="ECO:0000313" key="9">
    <source>
        <dbReference type="EMBL" id="CAE0829462.1"/>
    </source>
</evidence>
<dbReference type="PROSITE" id="PS00761">
    <property type="entry name" value="SPASE_I_3"/>
    <property type="match status" value="1"/>
</dbReference>
<dbReference type="Gene3D" id="2.10.109.10">
    <property type="entry name" value="Umud Fragment, subunit A"/>
    <property type="match status" value="1"/>
</dbReference>
<dbReference type="AlphaFoldDB" id="A0A7S4G9G9"/>
<dbReference type="PRINTS" id="PR00727">
    <property type="entry name" value="LEADERPTASE"/>
</dbReference>
<feature type="active site" evidence="4">
    <location>
        <position position="309"/>
    </location>
</feature>
<dbReference type="GO" id="GO:0010027">
    <property type="term" value="P:thylakoid membrane organization"/>
    <property type="evidence" value="ECO:0007669"/>
    <property type="project" value="TreeGrafter"/>
</dbReference>
<dbReference type="PANTHER" id="PTHR43390">
    <property type="entry name" value="SIGNAL PEPTIDASE I"/>
    <property type="match status" value="1"/>
</dbReference>
<gene>
    <name evidence="9" type="ORF">EGYM00163_LOCUS40740</name>
</gene>
<sequence>MAPNFSWCMAITAVLTISAGTVLTASVLDPTRSLFAHPLRARVVTHLPNAQMPLAAQGPAAPQAGPGQRLSSVASVQNAVVQQPSTAAQQSRSSDSELALNRSAGMGAFAVGSGLAMAGIMLTRLWQKAVNLTRQATPSVAQLRPSLEDLLRTGAVPQLQCDGSVESIDEVLQLTGAKDFLATLELRKPHGTIPGAPGRVWRYPRAATALHASAKDDVVAEDEGMAESAEGNSPETFTGEAPSLTTPTATPDNVTATTDPLASRENFVEAWMKQLGLSSADAETILWTVGISLGIRWFIAEPRFIPSLSMYPEFDIGDRFVAEKITYYTSKPRRGDVIVFKAPQAVKEYGIPPGSVFIKRVIGVEGDTIRVQGGKTYVNGVARDDTVVEEKPKYTMPEVTVPPGKIFVMGDNRNNSLDSHVWGFVPVENVVGRSAFMYWPPWKVGGIPNDVDQAEARNAPALKD</sequence>
<dbReference type="InterPro" id="IPR000223">
    <property type="entry name" value="Pept_S26A_signal_pept_1"/>
</dbReference>
<dbReference type="InterPro" id="IPR019758">
    <property type="entry name" value="Pept_S26A_signal_pept_1_CS"/>
</dbReference>
<dbReference type="GO" id="GO:0005743">
    <property type="term" value="C:mitochondrial inner membrane"/>
    <property type="evidence" value="ECO:0007669"/>
    <property type="project" value="UniProtKB-SubCell"/>
</dbReference>
<evidence type="ECO:0000259" key="8">
    <source>
        <dbReference type="Pfam" id="PF10502"/>
    </source>
</evidence>
<keyword evidence="5" id="KW-0472">Membrane</keyword>
<dbReference type="Pfam" id="PF10502">
    <property type="entry name" value="Peptidase_S26"/>
    <property type="match status" value="1"/>
</dbReference>
<protein>
    <recommendedName>
        <fullName evidence="5">Mitochondrial inner membrane protease subunit</fullName>
        <ecNumber evidence="5">3.4.21.-</ecNumber>
    </recommendedName>
</protein>
<feature type="signal peptide" evidence="7">
    <location>
        <begin position="1"/>
        <end position="24"/>
    </location>
</feature>
<evidence type="ECO:0000256" key="5">
    <source>
        <dbReference type="RuleBase" id="RU362041"/>
    </source>
</evidence>
<name>A0A7S4G9G9_9EUGL</name>
<feature type="compositionally biased region" description="Polar residues" evidence="6">
    <location>
        <begin position="243"/>
        <end position="258"/>
    </location>
</feature>
<feature type="active site" evidence="4">
    <location>
        <position position="359"/>
    </location>
</feature>
<keyword evidence="3 5" id="KW-0378">Hydrolase</keyword>
<evidence type="ECO:0000256" key="7">
    <source>
        <dbReference type="SAM" id="SignalP"/>
    </source>
</evidence>
<comment type="similarity">
    <text evidence="2 5">Belongs to the peptidase S26 family.</text>
</comment>
<comment type="catalytic activity">
    <reaction evidence="1">
        <text>Cleavage of hydrophobic, N-terminal signal or leader sequences from secreted and periplasmic proteins.</text>
        <dbReference type="EC" id="3.4.21.89"/>
    </reaction>
</comment>
<evidence type="ECO:0000256" key="3">
    <source>
        <dbReference type="ARBA" id="ARBA00022801"/>
    </source>
</evidence>
<proteinExistence type="inferred from homology"/>
<evidence type="ECO:0000256" key="2">
    <source>
        <dbReference type="ARBA" id="ARBA00009370"/>
    </source>
</evidence>
<keyword evidence="5" id="KW-0645">Protease</keyword>
<dbReference type="NCBIfam" id="TIGR02227">
    <property type="entry name" value="sigpep_I_bact"/>
    <property type="match status" value="1"/>
</dbReference>
<accession>A0A7S4G9G9</accession>
<keyword evidence="5" id="KW-0496">Mitochondrion</keyword>
<feature type="chain" id="PRO_5031091600" description="Mitochondrial inner membrane protease subunit" evidence="7">
    <location>
        <begin position="25"/>
        <end position="464"/>
    </location>
</feature>
<feature type="domain" description="Peptidase S26" evidence="8">
    <location>
        <begin position="283"/>
        <end position="439"/>
    </location>
</feature>
<reference evidence="9" key="1">
    <citation type="submission" date="2021-01" db="EMBL/GenBank/DDBJ databases">
        <authorList>
            <person name="Corre E."/>
            <person name="Pelletier E."/>
            <person name="Niang G."/>
            <person name="Scheremetjew M."/>
            <person name="Finn R."/>
            <person name="Kale V."/>
            <person name="Holt S."/>
            <person name="Cochrane G."/>
            <person name="Meng A."/>
            <person name="Brown T."/>
            <person name="Cohen L."/>
        </authorList>
    </citation>
    <scope>NUCLEOTIDE SEQUENCE</scope>
    <source>
        <strain evidence="9">CCMP1594</strain>
    </source>
</reference>